<protein>
    <submittedName>
        <fullName evidence="1">Uncharacterized protein</fullName>
    </submittedName>
</protein>
<accession>A0A926XT95</accession>
<dbReference type="AlphaFoldDB" id="A0A926XT95"/>
<evidence type="ECO:0000313" key="2">
    <source>
        <dbReference type="Proteomes" id="UP000598820"/>
    </source>
</evidence>
<name>A0A926XT95_9BACT</name>
<evidence type="ECO:0000313" key="1">
    <source>
        <dbReference type="EMBL" id="MBD2699234.1"/>
    </source>
</evidence>
<reference evidence="1" key="1">
    <citation type="submission" date="2020-09" db="EMBL/GenBank/DDBJ databases">
        <authorList>
            <person name="Kim M.K."/>
        </authorList>
    </citation>
    <scope>NUCLEOTIDE SEQUENCE</scope>
    <source>
        <strain evidence="1">BT702</strain>
    </source>
</reference>
<comment type="caution">
    <text evidence="1">The sequence shown here is derived from an EMBL/GenBank/DDBJ whole genome shotgun (WGS) entry which is preliminary data.</text>
</comment>
<dbReference type="Proteomes" id="UP000598820">
    <property type="component" value="Unassembled WGS sequence"/>
</dbReference>
<dbReference type="EMBL" id="JACWZY010000001">
    <property type="protein sequence ID" value="MBD2699234.1"/>
    <property type="molecule type" value="Genomic_DNA"/>
</dbReference>
<proteinExistence type="predicted"/>
<organism evidence="1 2">
    <name type="scientific">Spirosoma profusum</name>
    <dbReference type="NCBI Taxonomy" id="2771354"/>
    <lineage>
        <taxon>Bacteria</taxon>
        <taxon>Pseudomonadati</taxon>
        <taxon>Bacteroidota</taxon>
        <taxon>Cytophagia</taxon>
        <taxon>Cytophagales</taxon>
        <taxon>Cytophagaceae</taxon>
        <taxon>Spirosoma</taxon>
    </lineage>
</organism>
<gene>
    <name evidence="1" type="ORF">IC229_01210</name>
</gene>
<dbReference type="RefSeq" id="WP_190885094.1">
    <property type="nucleotide sequence ID" value="NZ_JACWZY010000001.1"/>
</dbReference>
<keyword evidence="2" id="KW-1185">Reference proteome</keyword>
<sequence length="179" mass="20450">MLISIPDILIEGTSLIIPSYPFKPSIACRQDRFIATDVMNIDVSAAPPAIRVNNELIFISAKHKDDLVLFAEANQIPIVRRDDVWDGLLEPFLDTEYTDVTHQRIVSWLATYGLTEEIITSIRDEVGKQLYAYNFGTMLWEWVHLGAFDVLCAMRSTYSAEQFADFYRKVMDIALLPDK</sequence>